<dbReference type="GO" id="GO:0003700">
    <property type="term" value="F:DNA-binding transcription factor activity"/>
    <property type="evidence" value="ECO:0007669"/>
    <property type="project" value="TreeGrafter"/>
</dbReference>
<dbReference type="RefSeq" id="WP_240990308.1">
    <property type="nucleotide sequence ID" value="NZ_LT976857.1"/>
</dbReference>
<evidence type="ECO:0000259" key="4">
    <source>
        <dbReference type="PROSITE" id="PS51077"/>
    </source>
</evidence>
<dbReference type="Pfam" id="PF09339">
    <property type="entry name" value="HTH_IclR"/>
    <property type="match status" value="1"/>
</dbReference>
<keyword evidence="2" id="KW-0238">DNA-binding</keyword>
<evidence type="ECO:0000256" key="1">
    <source>
        <dbReference type="ARBA" id="ARBA00023015"/>
    </source>
</evidence>
<reference evidence="6" key="1">
    <citation type="submission" date="2018-01" db="EMBL/GenBank/DDBJ databases">
        <authorList>
            <person name="Clerissi C."/>
        </authorList>
    </citation>
    <scope>NUCLEOTIDE SEQUENCE</scope>
    <source>
        <strain evidence="6">Cupriavidus taiwanensis STM 3521</strain>
    </source>
</reference>
<dbReference type="SUPFAM" id="SSF46785">
    <property type="entry name" value="Winged helix' DNA-binding domain"/>
    <property type="match status" value="1"/>
</dbReference>
<dbReference type="Pfam" id="PF01614">
    <property type="entry name" value="IclR_C"/>
    <property type="match status" value="1"/>
</dbReference>
<dbReference type="GO" id="GO:0045892">
    <property type="term" value="P:negative regulation of DNA-templated transcription"/>
    <property type="evidence" value="ECO:0007669"/>
    <property type="project" value="TreeGrafter"/>
</dbReference>
<evidence type="ECO:0000259" key="5">
    <source>
        <dbReference type="PROSITE" id="PS51078"/>
    </source>
</evidence>
<proteinExistence type="predicted"/>
<evidence type="ECO:0000256" key="3">
    <source>
        <dbReference type="ARBA" id="ARBA00023163"/>
    </source>
</evidence>
<dbReference type="Proteomes" id="UP000256297">
    <property type="component" value="Chromosome CBM2589_a"/>
</dbReference>
<evidence type="ECO:0000313" key="6">
    <source>
        <dbReference type="EMBL" id="SOY68884.1"/>
    </source>
</evidence>
<gene>
    <name evidence="6" type="ORF">CBM2589_A90354</name>
</gene>
<dbReference type="InterPro" id="IPR014757">
    <property type="entry name" value="Tscrpt_reg_IclR_C"/>
</dbReference>
<evidence type="ECO:0000256" key="2">
    <source>
        <dbReference type="ARBA" id="ARBA00023125"/>
    </source>
</evidence>
<keyword evidence="3" id="KW-0804">Transcription</keyword>
<dbReference type="AlphaFoldDB" id="A0A375CF26"/>
<dbReference type="InterPro" id="IPR036388">
    <property type="entry name" value="WH-like_DNA-bd_sf"/>
</dbReference>
<organism evidence="6">
    <name type="scientific">Cupriavidus taiwanensis</name>
    <dbReference type="NCBI Taxonomy" id="164546"/>
    <lineage>
        <taxon>Bacteria</taxon>
        <taxon>Pseudomonadati</taxon>
        <taxon>Pseudomonadota</taxon>
        <taxon>Betaproteobacteria</taxon>
        <taxon>Burkholderiales</taxon>
        <taxon>Burkholderiaceae</taxon>
        <taxon>Cupriavidus</taxon>
    </lineage>
</organism>
<dbReference type="Gene3D" id="3.30.450.40">
    <property type="match status" value="1"/>
</dbReference>
<dbReference type="EMBL" id="OFSP01000039">
    <property type="protein sequence ID" value="SOY68884.1"/>
    <property type="molecule type" value="Genomic_DNA"/>
</dbReference>
<accession>A0A375CF26</accession>
<name>A0A375CF26_9BURK</name>
<dbReference type="InterPro" id="IPR005471">
    <property type="entry name" value="Tscrpt_reg_IclR_N"/>
</dbReference>
<keyword evidence="1" id="KW-0805">Transcription regulation</keyword>
<dbReference type="PROSITE" id="PS51078">
    <property type="entry name" value="ICLR_ED"/>
    <property type="match status" value="1"/>
</dbReference>
<dbReference type="GO" id="GO:0003677">
    <property type="term" value="F:DNA binding"/>
    <property type="evidence" value="ECO:0007669"/>
    <property type="project" value="UniProtKB-KW"/>
</dbReference>
<feature type="domain" description="IclR-ED" evidence="5">
    <location>
        <begin position="79"/>
        <end position="259"/>
    </location>
</feature>
<sequence>MNIERTEAGPERMRGAQAVFRAIDLLKLVGLNHEHGISLASLVAATGLDRGTAYRLLSSLVQSGMLARDDDKLYRLGLESMQLGLATMSRVPIMERCRPTMIRIARRTEDTVYLVVRNGDYAHCVHYEQGTFPIKALVLQVGGLRLLGVGSAGTALMSTLSDAELESFHARHASKLPAERSSLSHLSRQLTLIRKQGYACTDNLVATGVSGVGMAFQVTPGTYAAISVGAIRSRLDDERRKWIAGLMKEELQSSGWGLA</sequence>
<comment type="caution">
    <text evidence="6">The sequence shown here is derived from an EMBL/GenBank/DDBJ whole genome shotgun (WGS) entry which is preliminary data.</text>
</comment>
<dbReference type="PANTHER" id="PTHR30136">
    <property type="entry name" value="HELIX-TURN-HELIX TRANSCRIPTIONAL REGULATOR, ICLR FAMILY"/>
    <property type="match status" value="1"/>
</dbReference>
<dbReference type="PANTHER" id="PTHR30136:SF39">
    <property type="entry name" value="TRANSCRIPTIONAL REGULATORY PROTEIN"/>
    <property type="match status" value="1"/>
</dbReference>
<dbReference type="InterPro" id="IPR029016">
    <property type="entry name" value="GAF-like_dom_sf"/>
</dbReference>
<dbReference type="Gene3D" id="1.10.10.10">
    <property type="entry name" value="Winged helix-like DNA-binding domain superfamily/Winged helix DNA-binding domain"/>
    <property type="match status" value="1"/>
</dbReference>
<dbReference type="InterPro" id="IPR036390">
    <property type="entry name" value="WH_DNA-bd_sf"/>
</dbReference>
<feature type="domain" description="HTH iclR-type" evidence="4">
    <location>
        <begin position="16"/>
        <end position="78"/>
    </location>
</feature>
<dbReference type="SUPFAM" id="SSF55781">
    <property type="entry name" value="GAF domain-like"/>
    <property type="match status" value="1"/>
</dbReference>
<dbReference type="PROSITE" id="PS51077">
    <property type="entry name" value="HTH_ICLR"/>
    <property type="match status" value="1"/>
</dbReference>
<protein>
    <submittedName>
        <fullName evidence="6">Transcriptional regulator</fullName>
    </submittedName>
</protein>
<dbReference type="InterPro" id="IPR050707">
    <property type="entry name" value="HTH_MetabolicPath_Reg"/>
</dbReference>
<dbReference type="SMART" id="SM00346">
    <property type="entry name" value="HTH_ICLR"/>
    <property type="match status" value="1"/>
</dbReference>